<sequence>MALNRQVHTIQQMCLKTIKCSHKNILTFIKIHY</sequence>
<evidence type="ECO:0000313" key="1">
    <source>
        <dbReference type="EMBL" id="JAH47117.1"/>
    </source>
</evidence>
<dbReference type="AlphaFoldDB" id="A0A0E9T0T8"/>
<organism evidence="1">
    <name type="scientific">Anguilla anguilla</name>
    <name type="common">European freshwater eel</name>
    <name type="synonym">Muraena anguilla</name>
    <dbReference type="NCBI Taxonomy" id="7936"/>
    <lineage>
        <taxon>Eukaryota</taxon>
        <taxon>Metazoa</taxon>
        <taxon>Chordata</taxon>
        <taxon>Craniata</taxon>
        <taxon>Vertebrata</taxon>
        <taxon>Euteleostomi</taxon>
        <taxon>Actinopterygii</taxon>
        <taxon>Neopterygii</taxon>
        <taxon>Teleostei</taxon>
        <taxon>Anguilliformes</taxon>
        <taxon>Anguillidae</taxon>
        <taxon>Anguilla</taxon>
    </lineage>
</organism>
<reference evidence="1" key="1">
    <citation type="submission" date="2014-11" db="EMBL/GenBank/DDBJ databases">
        <authorList>
            <person name="Amaro Gonzalez C."/>
        </authorList>
    </citation>
    <scope>NUCLEOTIDE SEQUENCE</scope>
</reference>
<name>A0A0E9T0T8_ANGAN</name>
<proteinExistence type="predicted"/>
<accession>A0A0E9T0T8</accession>
<dbReference type="EMBL" id="GBXM01061460">
    <property type="protein sequence ID" value="JAH47117.1"/>
    <property type="molecule type" value="Transcribed_RNA"/>
</dbReference>
<reference evidence="1" key="2">
    <citation type="journal article" date="2015" name="Fish Shellfish Immunol.">
        <title>Early steps in the European eel (Anguilla anguilla)-Vibrio vulnificus interaction in the gills: Role of the RtxA13 toxin.</title>
        <authorList>
            <person name="Callol A."/>
            <person name="Pajuelo D."/>
            <person name="Ebbesson L."/>
            <person name="Teles M."/>
            <person name="MacKenzie S."/>
            <person name="Amaro C."/>
        </authorList>
    </citation>
    <scope>NUCLEOTIDE SEQUENCE</scope>
</reference>
<protein>
    <submittedName>
        <fullName evidence="1">Uncharacterized protein</fullName>
    </submittedName>
</protein>